<evidence type="ECO:0000256" key="1">
    <source>
        <dbReference type="SAM" id="SignalP"/>
    </source>
</evidence>
<dbReference type="EMBL" id="FXTK01000002">
    <property type="protein sequence ID" value="SMO43668.1"/>
    <property type="molecule type" value="Genomic_DNA"/>
</dbReference>
<accession>A0A521B984</accession>
<evidence type="ECO:0000259" key="2">
    <source>
        <dbReference type="Pfam" id="PF05229"/>
    </source>
</evidence>
<dbReference type="PANTHER" id="PTHR37089:SF4">
    <property type="entry name" value="EXPORTED PROTEIN"/>
    <property type="match status" value="1"/>
</dbReference>
<keyword evidence="3" id="KW-0946">Virion</keyword>
<evidence type="ECO:0000313" key="4">
    <source>
        <dbReference type="Proteomes" id="UP000319014"/>
    </source>
</evidence>
<protein>
    <submittedName>
        <fullName evidence="3">Spore coat protein U (SCPU) domain-containing protein</fullName>
    </submittedName>
</protein>
<dbReference type="RefSeq" id="WP_142661705.1">
    <property type="nucleotide sequence ID" value="NZ_FXTK01000002.1"/>
</dbReference>
<dbReference type="AlphaFoldDB" id="A0A521B984"/>
<gene>
    <name evidence="3" type="ORF">SAMN06265221_102164</name>
</gene>
<dbReference type="InterPro" id="IPR007893">
    <property type="entry name" value="Spore_coat_U/FanG"/>
</dbReference>
<dbReference type="InterPro" id="IPR053167">
    <property type="entry name" value="Spore_coat_component"/>
</dbReference>
<dbReference type="OrthoDB" id="7478692at2"/>
<keyword evidence="3" id="KW-0167">Capsid protein</keyword>
<keyword evidence="1" id="KW-0732">Signal</keyword>
<feature type="signal peptide" evidence="1">
    <location>
        <begin position="1"/>
        <end position="24"/>
    </location>
</feature>
<dbReference type="SMART" id="SM00972">
    <property type="entry name" value="SCPU"/>
    <property type="match status" value="1"/>
</dbReference>
<evidence type="ECO:0000313" key="3">
    <source>
        <dbReference type="EMBL" id="SMO43668.1"/>
    </source>
</evidence>
<dbReference type="PANTHER" id="PTHR37089">
    <property type="entry name" value="PROTEIN U-RELATED"/>
    <property type="match status" value="1"/>
</dbReference>
<dbReference type="Proteomes" id="UP000319014">
    <property type="component" value="Unassembled WGS sequence"/>
</dbReference>
<reference evidence="3 4" key="1">
    <citation type="submission" date="2017-05" db="EMBL/GenBank/DDBJ databases">
        <authorList>
            <person name="Varghese N."/>
            <person name="Submissions S."/>
        </authorList>
    </citation>
    <scope>NUCLEOTIDE SEQUENCE [LARGE SCALE GENOMIC DNA]</scope>
    <source>
        <strain evidence="3 4">DSM 100094</strain>
    </source>
</reference>
<organism evidence="3 4">
    <name type="scientific">Paracoccus laeviglucosivorans</name>
    <dbReference type="NCBI Taxonomy" id="1197861"/>
    <lineage>
        <taxon>Bacteria</taxon>
        <taxon>Pseudomonadati</taxon>
        <taxon>Pseudomonadota</taxon>
        <taxon>Alphaproteobacteria</taxon>
        <taxon>Rhodobacterales</taxon>
        <taxon>Paracoccaceae</taxon>
        <taxon>Paracoccus</taxon>
    </lineage>
</organism>
<name>A0A521B984_9RHOB</name>
<keyword evidence="4" id="KW-1185">Reference proteome</keyword>
<feature type="domain" description="Spore coat protein U/FanG" evidence="2">
    <location>
        <begin position="28"/>
        <end position="162"/>
    </location>
</feature>
<dbReference type="Pfam" id="PF05229">
    <property type="entry name" value="SCPU"/>
    <property type="match status" value="1"/>
</dbReference>
<feature type="chain" id="PRO_5021799881" evidence="1">
    <location>
        <begin position="25"/>
        <end position="165"/>
    </location>
</feature>
<sequence length="165" mass="16852">MTISKLMRPAATTLLAILPLVASAQTATDTFDVQITIAAECEIVSTETLDFGSAGVLSGDVDASADLEVACTESTPFDIGLNEGTGAGGTTATRQMTGPGATTIAYQMFQNAGRTTNWGDAVGTDTVTSTGTGTTQSFTVYGRVIAQTTPAPGTYTDTVTVTVTY</sequence>
<proteinExistence type="predicted"/>